<feature type="domain" description="Gryzun putative trafficking through Golgi" evidence="1">
    <location>
        <begin position="283"/>
        <end position="818"/>
    </location>
</feature>
<name>A0A4P9XJE0_9FUNG</name>
<feature type="domain" description="Trafficking protein particle complex subunit 11" evidence="2">
    <location>
        <begin position="3"/>
        <end position="260"/>
    </location>
</feature>
<dbReference type="InterPro" id="IPR011990">
    <property type="entry name" value="TPR-like_helical_dom_sf"/>
</dbReference>
<dbReference type="EMBL" id="KZ993013">
    <property type="protein sequence ID" value="RKP05858.1"/>
    <property type="molecule type" value="Genomic_DNA"/>
</dbReference>
<evidence type="ECO:0000259" key="1">
    <source>
        <dbReference type="Pfam" id="PF07919"/>
    </source>
</evidence>
<evidence type="ECO:0000313" key="3">
    <source>
        <dbReference type="EMBL" id="RKP05858.1"/>
    </source>
</evidence>
<protein>
    <submittedName>
        <fullName evidence="3">Gryzun, putative trafficking through golgi-domain-containing protein</fullName>
    </submittedName>
</protein>
<dbReference type="SUPFAM" id="SSF48452">
    <property type="entry name" value="TPR-like"/>
    <property type="match status" value="1"/>
</dbReference>
<dbReference type="Pfam" id="PF07919">
    <property type="entry name" value="Gryzun"/>
    <property type="match status" value="1"/>
</dbReference>
<reference evidence="4" key="1">
    <citation type="journal article" date="2018" name="Nat. Microbiol.">
        <title>Leveraging single-cell genomics to expand the fungal tree of life.</title>
        <authorList>
            <person name="Ahrendt S.R."/>
            <person name="Quandt C.A."/>
            <person name="Ciobanu D."/>
            <person name="Clum A."/>
            <person name="Salamov A."/>
            <person name="Andreopoulos B."/>
            <person name="Cheng J.F."/>
            <person name="Woyke T."/>
            <person name="Pelin A."/>
            <person name="Henrissat B."/>
            <person name="Reynolds N.K."/>
            <person name="Benny G.L."/>
            <person name="Smith M.E."/>
            <person name="James T.Y."/>
            <person name="Grigoriev I.V."/>
        </authorList>
    </citation>
    <scope>NUCLEOTIDE SEQUENCE [LARGE SCALE GENOMIC DNA]</scope>
    <source>
        <strain evidence="4">RSA 1356</strain>
    </source>
</reference>
<evidence type="ECO:0000259" key="2">
    <source>
        <dbReference type="Pfam" id="PF11817"/>
    </source>
</evidence>
<dbReference type="InterPro" id="IPR012880">
    <property type="entry name" value="Gryzun"/>
</dbReference>
<organism evidence="3 4">
    <name type="scientific">Thamnocephalis sphaerospora</name>
    <dbReference type="NCBI Taxonomy" id="78915"/>
    <lineage>
        <taxon>Eukaryota</taxon>
        <taxon>Fungi</taxon>
        <taxon>Fungi incertae sedis</taxon>
        <taxon>Zoopagomycota</taxon>
        <taxon>Zoopagomycotina</taxon>
        <taxon>Zoopagomycetes</taxon>
        <taxon>Zoopagales</taxon>
        <taxon>Sigmoideomycetaceae</taxon>
        <taxon>Thamnocephalis</taxon>
    </lineage>
</organism>
<gene>
    <name evidence="3" type="ORF">THASP1DRAFT_25714</name>
</gene>
<feature type="non-terminal residue" evidence="3">
    <location>
        <position position="1"/>
    </location>
</feature>
<dbReference type="AlphaFoldDB" id="A0A4P9XJE0"/>
<sequence>TQRWQETRILVDMISFKISKMHLYADAPVAAVNQFNKHMTVTRRIAEDRGLGRDHFKHLTWEMRQYRLFGELVEIALKNGFKLPITATVQAPSGGGTAVDPDSLLQHPGFYYHAAAMCVARRRRSFMRAEKDHTAAMMAPADQVARFVSVLDPAFAEALDVERGVDHSAMAIELLTKSYEQFKRFRNVRMTLYLASEIATEYFEAAKYDMAIKFFDRIAKTYRKERWYTVLQSILSRSLECSRPLSMWDKAVEYLVELLSDRIPSSEKDRMAYQRELFEILRVVFRYGTTFSGVAAPLQVTLATTASAPMLPIQIDSLRINFNSLRHGYRFDHDTDGASKPEAPIALSDSTSLQLIDCTDAKKTNVAEPVDGPETVWTKQVDLSITRGLTKVFEGIVVPTQQDELSVVSMEAVLRFPAWEITMQLKPDYEAPRRWVLPSERAKNALHRFIALDGSTDRTILRVMRRQPKFEVQIEHPQPAYLDEYYPLTIKLINSETDNINATFSAEMKMIGATELDDMLTLDPTSNTGGHILKQMNAGTIEAGQTATRTLYMRATRVVGERSVQLRVRYQLASHENNYEKGISTIVDVVQPFETSFEAFPLRQQIGYGEDDDAVLLKREEINMLVVRICSCGPWDVEVEQMSLELKKPPNDEATATKLISASTSGEHFAAQVWTKEQVVQANYLLQMSTPNTPFALPVADVGPLVLKWKRASTGSASPSYPCFSSILVPSVELDEREVSVVAEHPPFASAHEPFTLTYRVRNPTARLEELSASMETADGFVFAGMRQVMFRVMPMSCYRLRYNLYPLRTGRLKLPRLRLQCVREVTREIKVLGQDGSVDGMTLFVMPAKSADDQ</sequence>
<dbReference type="InterPro" id="IPR021773">
    <property type="entry name" value="TPC11"/>
</dbReference>
<dbReference type="PANTHER" id="PTHR14374:SF0">
    <property type="entry name" value="TRAFFICKING PROTEIN PARTICLE COMPLEX SUBUNIT 11"/>
    <property type="match status" value="1"/>
</dbReference>
<dbReference type="Pfam" id="PF11817">
    <property type="entry name" value="Foie-gras_1"/>
    <property type="match status" value="1"/>
</dbReference>
<accession>A0A4P9XJE0</accession>
<keyword evidence="4" id="KW-1185">Reference proteome</keyword>
<evidence type="ECO:0000313" key="4">
    <source>
        <dbReference type="Proteomes" id="UP000271241"/>
    </source>
</evidence>
<proteinExistence type="predicted"/>
<dbReference type="Proteomes" id="UP000271241">
    <property type="component" value="Unassembled WGS sequence"/>
</dbReference>
<dbReference type="STRING" id="78915.A0A4P9XJE0"/>
<dbReference type="OrthoDB" id="6278596at2759"/>
<dbReference type="PANTHER" id="PTHR14374">
    <property type="entry name" value="FOIE GRAS"/>
    <property type="match status" value="1"/>
</dbReference>